<gene>
    <name evidence="2" type="ORF">E3N88_14079</name>
</gene>
<dbReference type="AlphaFoldDB" id="A0A5N6P0G2"/>
<accession>A0A5N6P0G2</accession>
<dbReference type="EMBL" id="SZYD01000007">
    <property type="protein sequence ID" value="KAD5802719.1"/>
    <property type="molecule type" value="Genomic_DNA"/>
</dbReference>
<dbReference type="Proteomes" id="UP000326396">
    <property type="component" value="Linkage Group LG15"/>
</dbReference>
<sequence length="132" mass="15130">MVMKNTIKNGSYPPKIFSDVRTRVFNLCIALSSRRGFKELNVFECLQDYWKCWSSKGRERRLTSCYCDGVVVKRVERAIEIKRQQKEATAPELLNHRVPTMLCRSNDGGGSDEHGGLRWTAHNPLGDGSRRI</sequence>
<evidence type="ECO:0000313" key="3">
    <source>
        <dbReference type="Proteomes" id="UP000326396"/>
    </source>
</evidence>
<protein>
    <submittedName>
        <fullName evidence="2">Uncharacterized protein</fullName>
    </submittedName>
</protein>
<evidence type="ECO:0000313" key="2">
    <source>
        <dbReference type="EMBL" id="KAD5802719.1"/>
    </source>
</evidence>
<feature type="region of interest" description="Disordered" evidence="1">
    <location>
        <begin position="108"/>
        <end position="132"/>
    </location>
</feature>
<comment type="caution">
    <text evidence="2">The sequence shown here is derived from an EMBL/GenBank/DDBJ whole genome shotgun (WGS) entry which is preliminary data.</text>
</comment>
<proteinExistence type="predicted"/>
<keyword evidence="3" id="KW-1185">Reference proteome</keyword>
<name>A0A5N6P0G2_9ASTR</name>
<evidence type="ECO:0000256" key="1">
    <source>
        <dbReference type="SAM" id="MobiDB-lite"/>
    </source>
</evidence>
<organism evidence="2 3">
    <name type="scientific">Mikania micrantha</name>
    <name type="common">bitter vine</name>
    <dbReference type="NCBI Taxonomy" id="192012"/>
    <lineage>
        <taxon>Eukaryota</taxon>
        <taxon>Viridiplantae</taxon>
        <taxon>Streptophyta</taxon>
        <taxon>Embryophyta</taxon>
        <taxon>Tracheophyta</taxon>
        <taxon>Spermatophyta</taxon>
        <taxon>Magnoliopsida</taxon>
        <taxon>eudicotyledons</taxon>
        <taxon>Gunneridae</taxon>
        <taxon>Pentapetalae</taxon>
        <taxon>asterids</taxon>
        <taxon>campanulids</taxon>
        <taxon>Asterales</taxon>
        <taxon>Asteraceae</taxon>
        <taxon>Asteroideae</taxon>
        <taxon>Heliantheae alliance</taxon>
        <taxon>Eupatorieae</taxon>
        <taxon>Mikania</taxon>
    </lineage>
</organism>
<reference evidence="2 3" key="1">
    <citation type="submission" date="2019-05" db="EMBL/GenBank/DDBJ databases">
        <title>Mikania micrantha, genome provides insights into the molecular mechanism of rapid growth.</title>
        <authorList>
            <person name="Liu B."/>
        </authorList>
    </citation>
    <scope>NUCLEOTIDE SEQUENCE [LARGE SCALE GENOMIC DNA]</scope>
    <source>
        <strain evidence="2">NLD-2019</strain>
        <tissue evidence="2">Leaf</tissue>
    </source>
</reference>